<keyword evidence="4" id="KW-0812">Transmembrane</keyword>
<keyword evidence="7" id="KW-0418">Kinase</keyword>
<dbReference type="Gene3D" id="1.10.510.10">
    <property type="entry name" value="Transferase(Phosphotransferase) domain 1"/>
    <property type="match status" value="1"/>
</dbReference>
<dbReference type="PROSITE" id="PS00107">
    <property type="entry name" value="PROTEIN_KINASE_ATP"/>
    <property type="match status" value="1"/>
</dbReference>
<keyword evidence="5 12" id="KW-0732">Signal</keyword>
<dbReference type="FunFam" id="3.30.200.20:FF:000043">
    <property type="entry name" value="Wall-associated receptor kinase 2"/>
    <property type="match status" value="1"/>
</dbReference>
<keyword evidence="2" id="KW-0723">Serine/threonine-protein kinase</keyword>
<evidence type="ECO:0000256" key="4">
    <source>
        <dbReference type="ARBA" id="ARBA00022692"/>
    </source>
</evidence>
<dbReference type="GO" id="GO:0005524">
    <property type="term" value="F:ATP binding"/>
    <property type="evidence" value="ECO:0007669"/>
    <property type="project" value="UniProtKB-UniRule"/>
</dbReference>
<dbReference type="InterPro" id="IPR008271">
    <property type="entry name" value="Ser/Thr_kinase_AS"/>
</dbReference>
<protein>
    <recommendedName>
        <fullName evidence="13">Protein kinase domain-containing protein</fullName>
    </recommendedName>
</protein>
<reference evidence="14" key="1">
    <citation type="submission" date="2020-07" db="EMBL/GenBank/DDBJ databases">
        <title>Genome sequence and genetic diversity analysis of an under-domesticated orphan crop, white fonio (Digitaria exilis).</title>
        <authorList>
            <person name="Bennetzen J.L."/>
            <person name="Chen S."/>
            <person name="Ma X."/>
            <person name="Wang X."/>
            <person name="Yssel A.E.J."/>
            <person name="Chaluvadi S.R."/>
            <person name="Johnson M."/>
            <person name="Gangashetty P."/>
            <person name="Hamidou F."/>
            <person name="Sanogo M.D."/>
            <person name="Zwaenepoel A."/>
            <person name="Wallace J."/>
            <person name="Van De Peer Y."/>
            <person name="Van Deynze A."/>
        </authorList>
    </citation>
    <scope>NUCLEOTIDE SEQUENCE</scope>
    <source>
        <tissue evidence="14">Leaves</tissue>
    </source>
</reference>
<evidence type="ECO:0000256" key="1">
    <source>
        <dbReference type="ARBA" id="ARBA00004479"/>
    </source>
</evidence>
<evidence type="ECO:0000313" key="15">
    <source>
        <dbReference type="Proteomes" id="UP000636709"/>
    </source>
</evidence>
<evidence type="ECO:0000256" key="11">
    <source>
        <dbReference type="PROSITE-ProRule" id="PRU10141"/>
    </source>
</evidence>
<dbReference type="EMBL" id="JACEFO010002676">
    <property type="protein sequence ID" value="KAF8651798.1"/>
    <property type="molecule type" value="Genomic_DNA"/>
</dbReference>
<dbReference type="GO" id="GO:0004674">
    <property type="term" value="F:protein serine/threonine kinase activity"/>
    <property type="evidence" value="ECO:0007669"/>
    <property type="project" value="UniProtKB-KW"/>
</dbReference>
<evidence type="ECO:0000256" key="2">
    <source>
        <dbReference type="ARBA" id="ARBA00022527"/>
    </source>
</evidence>
<dbReference type="PANTHER" id="PTHR27005:SF168">
    <property type="entry name" value="WALL-ASSOCIATED RECEPTOR KINASE 17"/>
    <property type="match status" value="1"/>
</dbReference>
<keyword evidence="10" id="KW-0472">Membrane</keyword>
<dbReference type="Proteomes" id="UP000636709">
    <property type="component" value="Unassembled WGS sequence"/>
</dbReference>
<dbReference type="Gene3D" id="3.30.200.20">
    <property type="entry name" value="Phosphorylase Kinase, domain 1"/>
    <property type="match status" value="1"/>
</dbReference>
<dbReference type="GO" id="GO:0007166">
    <property type="term" value="P:cell surface receptor signaling pathway"/>
    <property type="evidence" value="ECO:0007669"/>
    <property type="project" value="InterPro"/>
</dbReference>
<keyword evidence="9" id="KW-1133">Transmembrane helix</keyword>
<sequence>MYPCGRQSRRPAAAATLALVSTAAALPRGALSSSEVLALPPMLPRPPPRVNTTCHDVPYPFGARNSSLPGFVVSCGRKREAMLHIGEDTYRIDYVSVPGSYVVILAGPITQVCYDRHDGKPTPAPATGTGGGTITSLEGTPFTFSKMNKLVNVGCNRTLIANFTNPPGDPIPWPSASCTTWCNGASDAIISGSCSGQACCEIPIPDQVNGAQAFTLASFSRTVEHVAGEEYGTCSAAFFLDDGEQAFGGDDGKKVPLDKALVPQGERRMILDWAIGSSTCDQAQTYTFEPLCPGAATCVHAPNGVGYLCKCREGYEGNPYVSDGCQAVLNINISHLHGDSKNTSNLQENFQFINHQETRLTLQMNKWYMCSPTYAGVGLALMITVTTTTSCYCWATRKRELERKRAELFRKNGGLLLQQRLATITSQGEDRSAKIFSAKELQTATDNYSDSRILGRGGHGTVYKGILSDQTLVAIKKSNVFDENQVEQFVNEITILSHIDHPNVVKLLGCCLETQVPLLVYEFIPNGTLFQHIHNKNAPRPLTWKDCLRIAAEIADAIAYLHSTSSIPIIHRDIKSSNILLDENFVAKIADFGASRSVPFDQTHITTLIQGTIGYLDPEYFQSSQLTEKSDVYSFGVVLAELLTRQKPISAARPEESCNLAMHLVVLFNEGRLLQEIEPHILAEAGEEQFYVVAHLSVRCLNVKGEERPSMKEVASVLDGLRRSFAMEQTVRRKDESLHKSSHQK</sequence>
<accession>A0A835DZW9</accession>
<organism evidence="14 15">
    <name type="scientific">Digitaria exilis</name>
    <dbReference type="NCBI Taxonomy" id="1010633"/>
    <lineage>
        <taxon>Eukaryota</taxon>
        <taxon>Viridiplantae</taxon>
        <taxon>Streptophyta</taxon>
        <taxon>Embryophyta</taxon>
        <taxon>Tracheophyta</taxon>
        <taxon>Spermatophyta</taxon>
        <taxon>Magnoliopsida</taxon>
        <taxon>Liliopsida</taxon>
        <taxon>Poales</taxon>
        <taxon>Poaceae</taxon>
        <taxon>PACMAD clade</taxon>
        <taxon>Panicoideae</taxon>
        <taxon>Panicodae</taxon>
        <taxon>Paniceae</taxon>
        <taxon>Anthephorinae</taxon>
        <taxon>Digitaria</taxon>
    </lineage>
</organism>
<dbReference type="InterPro" id="IPR000719">
    <property type="entry name" value="Prot_kinase_dom"/>
</dbReference>
<dbReference type="SMART" id="SM00220">
    <property type="entry name" value="S_TKc"/>
    <property type="match status" value="1"/>
</dbReference>
<proteinExistence type="predicted"/>
<dbReference type="InterPro" id="IPR011009">
    <property type="entry name" value="Kinase-like_dom_sf"/>
</dbReference>
<feature type="domain" description="Protein kinase" evidence="13">
    <location>
        <begin position="448"/>
        <end position="726"/>
    </location>
</feature>
<evidence type="ECO:0000256" key="12">
    <source>
        <dbReference type="SAM" id="SignalP"/>
    </source>
</evidence>
<keyword evidence="15" id="KW-1185">Reference proteome</keyword>
<evidence type="ECO:0000313" key="14">
    <source>
        <dbReference type="EMBL" id="KAF8651798.1"/>
    </source>
</evidence>
<dbReference type="InterPro" id="IPR017441">
    <property type="entry name" value="Protein_kinase_ATP_BS"/>
</dbReference>
<dbReference type="SUPFAM" id="SSF56112">
    <property type="entry name" value="Protein kinase-like (PK-like)"/>
    <property type="match status" value="1"/>
</dbReference>
<dbReference type="PANTHER" id="PTHR27005">
    <property type="entry name" value="WALL-ASSOCIATED RECEPTOR KINASE-LIKE 21"/>
    <property type="match status" value="1"/>
</dbReference>
<dbReference type="CDD" id="cd14066">
    <property type="entry name" value="STKc_IRAK"/>
    <property type="match status" value="1"/>
</dbReference>
<evidence type="ECO:0000256" key="8">
    <source>
        <dbReference type="ARBA" id="ARBA00022840"/>
    </source>
</evidence>
<name>A0A835DZW9_9POAL</name>
<comment type="subcellular location">
    <subcellularLocation>
        <location evidence="1">Membrane</location>
        <topology evidence="1">Single-pass type I membrane protein</topology>
    </subcellularLocation>
</comment>
<dbReference type="AlphaFoldDB" id="A0A835DZW9"/>
<dbReference type="GO" id="GO:0005886">
    <property type="term" value="C:plasma membrane"/>
    <property type="evidence" value="ECO:0007669"/>
    <property type="project" value="TreeGrafter"/>
</dbReference>
<keyword evidence="8 11" id="KW-0067">ATP-binding</keyword>
<dbReference type="InterPro" id="IPR045274">
    <property type="entry name" value="WAK-like"/>
</dbReference>
<dbReference type="Pfam" id="PF00069">
    <property type="entry name" value="Pkinase"/>
    <property type="match status" value="1"/>
</dbReference>
<keyword evidence="3" id="KW-0808">Transferase</keyword>
<dbReference type="PROSITE" id="PS50011">
    <property type="entry name" value="PROTEIN_KINASE_DOM"/>
    <property type="match status" value="1"/>
</dbReference>
<gene>
    <name evidence="14" type="ORF">HU200_063319</name>
</gene>
<dbReference type="FunFam" id="1.10.510.10:FF:000084">
    <property type="entry name" value="Wall-associated receptor kinase 2"/>
    <property type="match status" value="1"/>
</dbReference>
<evidence type="ECO:0000259" key="13">
    <source>
        <dbReference type="PROSITE" id="PS50011"/>
    </source>
</evidence>
<evidence type="ECO:0000256" key="10">
    <source>
        <dbReference type="ARBA" id="ARBA00023136"/>
    </source>
</evidence>
<comment type="caution">
    <text evidence="14">The sequence shown here is derived from an EMBL/GenBank/DDBJ whole genome shotgun (WGS) entry which is preliminary data.</text>
</comment>
<dbReference type="PROSITE" id="PS00108">
    <property type="entry name" value="PROTEIN_KINASE_ST"/>
    <property type="match status" value="1"/>
</dbReference>
<evidence type="ECO:0000256" key="7">
    <source>
        <dbReference type="ARBA" id="ARBA00022777"/>
    </source>
</evidence>
<evidence type="ECO:0000256" key="9">
    <source>
        <dbReference type="ARBA" id="ARBA00022989"/>
    </source>
</evidence>
<feature type="signal peptide" evidence="12">
    <location>
        <begin position="1"/>
        <end position="25"/>
    </location>
</feature>
<evidence type="ECO:0000256" key="6">
    <source>
        <dbReference type="ARBA" id="ARBA00022741"/>
    </source>
</evidence>
<evidence type="ECO:0000256" key="3">
    <source>
        <dbReference type="ARBA" id="ARBA00022679"/>
    </source>
</evidence>
<feature type="chain" id="PRO_5032415259" description="Protein kinase domain-containing protein" evidence="12">
    <location>
        <begin position="26"/>
        <end position="745"/>
    </location>
</feature>
<feature type="binding site" evidence="11">
    <location>
        <position position="477"/>
    </location>
    <ligand>
        <name>ATP</name>
        <dbReference type="ChEBI" id="CHEBI:30616"/>
    </ligand>
</feature>
<keyword evidence="6 11" id="KW-0547">Nucleotide-binding</keyword>
<evidence type="ECO:0000256" key="5">
    <source>
        <dbReference type="ARBA" id="ARBA00022729"/>
    </source>
</evidence>
<dbReference type="OrthoDB" id="4062651at2759"/>